<accession>A0ACC6PKR0</accession>
<proteinExistence type="predicted"/>
<protein>
    <submittedName>
        <fullName evidence="1">Uncharacterized protein</fullName>
    </submittedName>
</protein>
<gene>
    <name evidence="1" type="ORF">WKI67_00465</name>
</gene>
<evidence type="ECO:0000313" key="1">
    <source>
        <dbReference type="EMBL" id="MEJ8631976.1"/>
    </source>
</evidence>
<name>A0ACC6PKR0_9ACTN</name>
<keyword evidence="2" id="KW-1185">Reference proteome</keyword>
<evidence type="ECO:0000313" key="2">
    <source>
        <dbReference type="Proteomes" id="UP001377168"/>
    </source>
</evidence>
<sequence>MPWEDIHATYTRPTRTPWAAFRILLVKAFTVACLSCLVLGLLSLVTAGLDMANRQTLAEEEKKPLTQGDQQKLWEAKAKRDAPALAGIFVVIFSASAWRRFHDKREGMREGFVKDGDEVVTEALDTLPALAALAGAPAGRARGEALTQVHEKVAALMSAVTTSTATAAGMSHQYVADRGRLREHGQKVRTAFADKLGNLVEDRETTARELAAMALTVASRQAQAAYGALLDAEALPAEPGPEVIDVKGLRKVFAIAGAASLLSIFVAPQAGAEGAGLLFIPLAVFALVAFLAAAFTRNLHQLGRVFAMFGRSSGDSGGVV</sequence>
<dbReference type="EMBL" id="JBBKAJ010000002">
    <property type="protein sequence ID" value="MEJ8631976.1"/>
    <property type="molecule type" value="Genomic_DNA"/>
</dbReference>
<comment type="caution">
    <text evidence="1">The sequence shown here is derived from an EMBL/GenBank/DDBJ whole genome shotgun (WGS) entry which is preliminary data.</text>
</comment>
<reference evidence="1" key="1">
    <citation type="submission" date="2024-03" db="EMBL/GenBank/DDBJ databases">
        <title>Novel Streptomyces species of biotechnological and ecological value are a feature of Machair soil.</title>
        <authorList>
            <person name="Prole J.R."/>
            <person name="Goodfellow M."/>
            <person name="Allenby N."/>
            <person name="Ward A.C."/>
        </authorList>
    </citation>
    <scope>NUCLEOTIDE SEQUENCE</scope>
    <source>
        <strain evidence="1">MS2.AVA.5</strain>
    </source>
</reference>
<dbReference type="Proteomes" id="UP001377168">
    <property type="component" value="Unassembled WGS sequence"/>
</dbReference>
<organism evidence="1 2">
    <name type="scientific">Streptomyces achmelvichensis</name>
    <dbReference type="NCBI Taxonomy" id="3134111"/>
    <lineage>
        <taxon>Bacteria</taxon>
        <taxon>Bacillati</taxon>
        <taxon>Actinomycetota</taxon>
        <taxon>Actinomycetes</taxon>
        <taxon>Kitasatosporales</taxon>
        <taxon>Streptomycetaceae</taxon>
        <taxon>Streptomyces</taxon>
    </lineage>
</organism>